<organism evidence="2 3">
    <name type="scientific">Poecilia mexicana</name>
    <dbReference type="NCBI Taxonomy" id="48701"/>
    <lineage>
        <taxon>Eukaryota</taxon>
        <taxon>Metazoa</taxon>
        <taxon>Chordata</taxon>
        <taxon>Craniata</taxon>
        <taxon>Vertebrata</taxon>
        <taxon>Euteleostomi</taxon>
        <taxon>Actinopterygii</taxon>
        <taxon>Neopterygii</taxon>
        <taxon>Teleostei</taxon>
        <taxon>Neoteleostei</taxon>
        <taxon>Acanthomorphata</taxon>
        <taxon>Ovalentaria</taxon>
        <taxon>Atherinomorphae</taxon>
        <taxon>Cyprinodontiformes</taxon>
        <taxon>Poeciliidae</taxon>
        <taxon>Poeciliinae</taxon>
        <taxon>Poecilia</taxon>
    </lineage>
</organism>
<dbReference type="Gene3D" id="2.60.40.10">
    <property type="entry name" value="Immunoglobulins"/>
    <property type="match status" value="1"/>
</dbReference>
<reference evidence="2" key="1">
    <citation type="submission" date="2025-08" db="UniProtKB">
        <authorList>
            <consortium name="Ensembl"/>
        </authorList>
    </citation>
    <scope>IDENTIFICATION</scope>
</reference>
<name>A0A3B3WV68_9TELE</name>
<dbReference type="Pfam" id="PF07654">
    <property type="entry name" value="C1-set"/>
    <property type="match status" value="1"/>
</dbReference>
<dbReference type="AlphaFoldDB" id="A0A3B3WV68"/>
<dbReference type="InterPro" id="IPR013783">
    <property type="entry name" value="Ig-like_fold"/>
</dbReference>
<evidence type="ECO:0000313" key="3">
    <source>
        <dbReference type="Proteomes" id="UP000261480"/>
    </source>
</evidence>
<dbReference type="STRING" id="48701.ENSPMEP00000006667"/>
<protein>
    <recommendedName>
        <fullName evidence="1">Ig-like domain-containing protein</fullName>
    </recommendedName>
</protein>
<keyword evidence="3" id="KW-1185">Reference proteome</keyword>
<dbReference type="PROSITE" id="PS50835">
    <property type="entry name" value="IG_LIKE"/>
    <property type="match status" value="1"/>
</dbReference>
<dbReference type="Proteomes" id="UP000261480">
    <property type="component" value="Unplaced"/>
</dbReference>
<dbReference type="InterPro" id="IPR003597">
    <property type="entry name" value="Ig_C1-set"/>
</dbReference>
<dbReference type="SUPFAM" id="SSF48726">
    <property type="entry name" value="Immunoglobulin"/>
    <property type="match status" value="1"/>
</dbReference>
<reference evidence="2" key="2">
    <citation type="submission" date="2025-09" db="UniProtKB">
        <authorList>
            <consortium name="Ensembl"/>
        </authorList>
    </citation>
    <scope>IDENTIFICATION</scope>
</reference>
<dbReference type="SMART" id="SM00407">
    <property type="entry name" value="IGc1"/>
    <property type="match status" value="1"/>
</dbReference>
<feature type="domain" description="Ig-like" evidence="1">
    <location>
        <begin position="24"/>
        <end position="118"/>
    </location>
</feature>
<dbReference type="InterPro" id="IPR036179">
    <property type="entry name" value="Ig-like_dom_sf"/>
</dbReference>
<evidence type="ECO:0000313" key="2">
    <source>
        <dbReference type="Ensembl" id="ENSPMEP00000006667.1"/>
    </source>
</evidence>
<dbReference type="InterPro" id="IPR007110">
    <property type="entry name" value="Ig-like_dom"/>
</dbReference>
<accession>A0A3B3WV68</accession>
<proteinExistence type="predicted"/>
<sequence length="147" mass="16770">MLLTDSRVDPDLQDVYCLIDALHPNLTLRAPSSEELQQGKFTLTCLGYKGFPSDWQLRWYVNSSSKVNWEEERGPVLPLDDVHYSWISFLTVDEENWKKISSVTCRAVRGSLAPVSVTLKINLTHFQESIILSLCSGLLYTIEYNIS</sequence>
<evidence type="ECO:0000259" key="1">
    <source>
        <dbReference type="PROSITE" id="PS50835"/>
    </source>
</evidence>
<dbReference type="Ensembl" id="ENSPMET00000005416.1">
    <property type="protein sequence ID" value="ENSPMEP00000006667.1"/>
    <property type="gene ID" value="ENSPMEG00000008204.1"/>
</dbReference>